<dbReference type="PROSITE" id="PS00151">
    <property type="entry name" value="ACYLPHOSPHATASE_2"/>
    <property type="match status" value="1"/>
</dbReference>
<protein>
    <recommendedName>
        <fullName evidence="2 4">acylphosphatase</fullName>
        <ecNumber evidence="2 4">3.6.1.7</ecNumber>
    </recommendedName>
</protein>
<evidence type="ECO:0000256" key="2">
    <source>
        <dbReference type="ARBA" id="ARBA00012150"/>
    </source>
</evidence>
<name>A0ABQ4TX48_9HYPH</name>
<reference evidence="7" key="1">
    <citation type="journal article" date="2021" name="Front. Microbiol.">
        <title>Comprehensive Comparative Genomics and Phenotyping of Methylobacterium Species.</title>
        <authorList>
            <person name="Alessa O."/>
            <person name="Ogura Y."/>
            <person name="Fujitani Y."/>
            <person name="Takami H."/>
            <person name="Hayashi T."/>
            <person name="Sahin N."/>
            <person name="Tani A."/>
        </authorList>
    </citation>
    <scope>NUCLEOTIDE SEQUENCE</scope>
    <source>
        <strain evidence="7">DSM 23632</strain>
    </source>
</reference>
<dbReference type="InterPro" id="IPR001792">
    <property type="entry name" value="Acylphosphatase-like_dom"/>
</dbReference>
<dbReference type="SUPFAM" id="SSF54975">
    <property type="entry name" value="Acylphosphatase/BLUF domain-like"/>
    <property type="match status" value="1"/>
</dbReference>
<dbReference type="InterPro" id="IPR017968">
    <property type="entry name" value="Acylphosphatase_CS"/>
</dbReference>
<dbReference type="PROSITE" id="PS51160">
    <property type="entry name" value="ACYLPHOSPHATASE_3"/>
    <property type="match status" value="1"/>
</dbReference>
<keyword evidence="4" id="KW-0378">Hydrolase</keyword>
<dbReference type="PRINTS" id="PR00112">
    <property type="entry name" value="ACYLPHPHTASE"/>
</dbReference>
<comment type="caution">
    <text evidence="7">The sequence shown here is derived from an EMBL/GenBank/DDBJ whole genome shotgun (WGS) entry which is preliminary data.</text>
</comment>
<feature type="domain" description="Acylphosphatase-like" evidence="6">
    <location>
        <begin position="6"/>
        <end position="93"/>
    </location>
</feature>
<reference evidence="7" key="2">
    <citation type="submission" date="2021-08" db="EMBL/GenBank/DDBJ databases">
        <authorList>
            <person name="Tani A."/>
            <person name="Ola A."/>
            <person name="Ogura Y."/>
            <person name="Katsura K."/>
            <person name="Hayashi T."/>
        </authorList>
    </citation>
    <scope>NUCLEOTIDE SEQUENCE</scope>
    <source>
        <strain evidence="7">DSM 23632</strain>
    </source>
</reference>
<evidence type="ECO:0000256" key="4">
    <source>
        <dbReference type="PROSITE-ProRule" id="PRU00520"/>
    </source>
</evidence>
<evidence type="ECO:0000313" key="8">
    <source>
        <dbReference type="Proteomes" id="UP001055057"/>
    </source>
</evidence>
<dbReference type="InterPro" id="IPR020456">
    <property type="entry name" value="Acylphosphatase"/>
</dbReference>
<evidence type="ECO:0000256" key="5">
    <source>
        <dbReference type="RuleBase" id="RU004168"/>
    </source>
</evidence>
<evidence type="ECO:0000313" key="7">
    <source>
        <dbReference type="EMBL" id="GJE59836.1"/>
    </source>
</evidence>
<dbReference type="Pfam" id="PF00708">
    <property type="entry name" value="Acylphosphatase"/>
    <property type="match status" value="1"/>
</dbReference>
<organism evidence="7 8">
    <name type="scientific">Methylobacterium trifolii</name>
    <dbReference type="NCBI Taxonomy" id="1003092"/>
    <lineage>
        <taxon>Bacteria</taxon>
        <taxon>Pseudomonadati</taxon>
        <taxon>Pseudomonadota</taxon>
        <taxon>Alphaproteobacteria</taxon>
        <taxon>Hyphomicrobiales</taxon>
        <taxon>Methylobacteriaceae</taxon>
        <taxon>Methylobacterium</taxon>
    </lineage>
</organism>
<dbReference type="PANTHER" id="PTHR47268:SF4">
    <property type="entry name" value="ACYLPHOSPHATASE"/>
    <property type="match status" value="1"/>
</dbReference>
<dbReference type="EC" id="3.6.1.7" evidence="2 4"/>
<gene>
    <name evidence="7" type="primary">acyP</name>
    <name evidence="7" type="ORF">MPOCJGCO_1938</name>
</gene>
<comment type="similarity">
    <text evidence="1 5">Belongs to the acylphosphatase family.</text>
</comment>
<dbReference type="Proteomes" id="UP001055057">
    <property type="component" value="Unassembled WGS sequence"/>
</dbReference>
<dbReference type="PANTHER" id="PTHR47268">
    <property type="entry name" value="ACYLPHOSPHATASE"/>
    <property type="match status" value="1"/>
</dbReference>
<dbReference type="InterPro" id="IPR036046">
    <property type="entry name" value="Acylphosphatase-like_dom_sf"/>
</dbReference>
<feature type="active site" evidence="4">
    <location>
        <position position="39"/>
    </location>
</feature>
<feature type="active site" evidence="4">
    <location>
        <position position="21"/>
    </location>
</feature>
<keyword evidence="8" id="KW-1185">Reference proteome</keyword>
<dbReference type="EMBL" id="BPRB01000097">
    <property type="protein sequence ID" value="GJE59836.1"/>
    <property type="molecule type" value="Genomic_DNA"/>
</dbReference>
<evidence type="ECO:0000256" key="1">
    <source>
        <dbReference type="ARBA" id="ARBA00005614"/>
    </source>
</evidence>
<dbReference type="Gene3D" id="3.30.70.100">
    <property type="match status" value="1"/>
</dbReference>
<accession>A0ABQ4TX48</accession>
<evidence type="ECO:0000259" key="6">
    <source>
        <dbReference type="PROSITE" id="PS51160"/>
    </source>
</evidence>
<comment type="catalytic activity">
    <reaction evidence="3 4">
        <text>an acyl phosphate + H2O = a carboxylate + phosphate + H(+)</text>
        <dbReference type="Rhea" id="RHEA:14965"/>
        <dbReference type="ChEBI" id="CHEBI:15377"/>
        <dbReference type="ChEBI" id="CHEBI:15378"/>
        <dbReference type="ChEBI" id="CHEBI:29067"/>
        <dbReference type="ChEBI" id="CHEBI:43474"/>
        <dbReference type="ChEBI" id="CHEBI:59918"/>
        <dbReference type="EC" id="3.6.1.7"/>
    </reaction>
</comment>
<evidence type="ECO:0000256" key="3">
    <source>
        <dbReference type="ARBA" id="ARBA00047645"/>
    </source>
</evidence>
<proteinExistence type="inferred from homology"/>
<dbReference type="RefSeq" id="WP_238182395.1">
    <property type="nucleotide sequence ID" value="NZ_BPRB01000097.1"/>
</dbReference>
<sequence>MGGTRTIGVVIGGRVQGVCYRVWTQGEARRRGLAGFVRNRADGRVEAVFSGTREAVEAMVEACRTGPPGARVEAVTVGEPAEAGPWSDFAIRTD</sequence>